<comment type="caution">
    <text evidence="2">The sequence shown here is derived from an EMBL/GenBank/DDBJ whole genome shotgun (WGS) entry which is preliminary data.</text>
</comment>
<organism evidence="2 3">
    <name type="scientific">Alteromonas gilva</name>
    <dbReference type="NCBI Taxonomy" id="2987522"/>
    <lineage>
        <taxon>Bacteria</taxon>
        <taxon>Pseudomonadati</taxon>
        <taxon>Pseudomonadota</taxon>
        <taxon>Gammaproteobacteria</taxon>
        <taxon>Alteromonadales</taxon>
        <taxon>Alteromonadaceae</taxon>
        <taxon>Alteromonas/Salinimonas group</taxon>
        <taxon>Alteromonas</taxon>
    </lineage>
</organism>
<feature type="signal peptide" evidence="1">
    <location>
        <begin position="1"/>
        <end position="22"/>
    </location>
</feature>
<name>A0ABT5KZS9_9ALTE</name>
<dbReference type="Gene3D" id="3.90.190.10">
    <property type="entry name" value="Protein tyrosine phosphatase superfamily"/>
    <property type="match status" value="1"/>
</dbReference>
<evidence type="ECO:0000256" key="1">
    <source>
        <dbReference type="SAM" id="SignalP"/>
    </source>
</evidence>
<dbReference type="RefSeq" id="WP_273639037.1">
    <property type="nucleotide sequence ID" value="NZ_JAQQXP010000001.1"/>
</dbReference>
<dbReference type="SUPFAM" id="SSF52799">
    <property type="entry name" value="(Phosphotyrosine protein) phosphatases II"/>
    <property type="match status" value="1"/>
</dbReference>
<dbReference type="EMBL" id="JAQQXP010000001">
    <property type="protein sequence ID" value="MDC8830280.1"/>
    <property type="molecule type" value="Genomic_DNA"/>
</dbReference>
<dbReference type="InterPro" id="IPR029021">
    <property type="entry name" value="Prot-tyrosine_phosphatase-like"/>
</dbReference>
<feature type="chain" id="PRO_5045761105" evidence="1">
    <location>
        <begin position="23"/>
        <end position="177"/>
    </location>
</feature>
<keyword evidence="3" id="KW-1185">Reference proteome</keyword>
<reference evidence="2 3" key="1">
    <citation type="submission" date="2022-10" db="EMBL/GenBank/DDBJ databases">
        <title>Alteromonas sp. chi3 Genome sequencing.</title>
        <authorList>
            <person name="Park S."/>
        </authorList>
    </citation>
    <scope>NUCLEOTIDE SEQUENCE [LARGE SCALE GENOMIC DNA]</scope>
    <source>
        <strain evidence="3">chi3</strain>
    </source>
</reference>
<accession>A0ABT5KZS9</accession>
<keyword evidence="1" id="KW-0732">Signal</keyword>
<proteinExistence type="predicted"/>
<dbReference type="CDD" id="cd14503">
    <property type="entry name" value="PTP-bact"/>
    <property type="match status" value="1"/>
</dbReference>
<gene>
    <name evidence="2" type="ORF">OIK42_05830</name>
</gene>
<evidence type="ECO:0000313" key="3">
    <source>
        <dbReference type="Proteomes" id="UP001218788"/>
    </source>
</evidence>
<evidence type="ECO:0000313" key="2">
    <source>
        <dbReference type="EMBL" id="MDC8830280.1"/>
    </source>
</evidence>
<dbReference type="Proteomes" id="UP001218788">
    <property type="component" value="Unassembled WGS sequence"/>
</dbReference>
<sequence length="177" mass="19926">MKNINRYIVCIALLLGAGKTMADSDVSFEALPPLENFQVNNDKMISAGLPNEAHFSVFKAQGVSTVIDLIPGDRKVEETIVSDLGLDYHNIQVEWENPTVANFAAYVAIMDAAKSEPGIVLTHCRKNWRGAVFTYLYRLTQLNEPEAEARRDLDAIWQPNDTWLVFIEKVKAHYNVD</sequence>
<protein>
    <submittedName>
        <fullName evidence="2">Protein tyrosine phosphatase family protein</fullName>
    </submittedName>
</protein>